<proteinExistence type="predicted"/>
<dbReference type="EMBL" id="CM015725">
    <property type="protein sequence ID" value="KAF3699368.1"/>
    <property type="molecule type" value="Genomic_DNA"/>
</dbReference>
<keyword evidence="2" id="KW-1185">Reference proteome</keyword>
<protein>
    <submittedName>
        <fullName evidence="1">Uncharacterized protein</fullName>
    </submittedName>
</protein>
<name>A0A6G1QAR8_CHAAH</name>
<organism evidence="1 2">
    <name type="scientific">Channa argus</name>
    <name type="common">Northern snakehead</name>
    <name type="synonym">Ophicephalus argus</name>
    <dbReference type="NCBI Taxonomy" id="215402"/>
    <lineage>
        <taxon>Eukaryota</taxon>
        <taxon>Metazoa</taxon>
        <taxon>Chordata</taxon>
        <taxon>Craniata</taxon>
        <taxon>Vertebrata</taxon>
        <taxon>Euteleostomi</taxon>
        <taxon>Actinopterygii</taxon>
        <taxon>Neopterygii</taxon>
        <taxon>Teleostei</taxon>
        <taxon>Neoteleostei</taxon>
        <taxon>Acanthomorphata</taxon>
        <taxon>Anabantaria</taxon>
        <taxon>Anabantiformes</taxon>
        <taxon>Channoidei</taxon>
        <taxon>Channidae</taxon>
        <taxon>Channa</taxon>
    </lineage>
</organism>
<gene>
    <name evidence="1" type="ORF">EXN66_Car015055</name>
</gene>
<accession>A0A6G1QAR8</accession>
<dbReference type="Proteomes" id="UP000503349">
    <property type="component" value="Chromosome 14"/>
</dbReference>
<dbReference type="AlphaFoldDB" id="A0A6G1QAR8"/>
<evidence type="ECO:0000313" key="1">
    <source>
        <dbReference type="EMBL" id="KAF3699368.1"/>
    </source>
</evidence>
<evidence type="ECO:0000313" key="2">
    <source>
        <dbReference type="Proteomes" id="UP000503349"/>
    </source>
</evidence>
<reference evidence="2" key="2">
    <citation type="submission" date="2019-02" db="EMBL/GenBank/DDBJ databases">
        <title>Opniocepnalus argus Var Kimnra genome.</title>
        <authorList>
            <person name="Zhou C."/>
            <person name="Xiao S."/>
        </authorList>
    </citation>
    <scope>NUCLEOTIDE SEQUENCE [LARGE SCALE GENOMIC DNA]</scope>
</reference>
<sequence length="51" mass="5323">MVLPNVDLVHSAGAGPPPAPNALTLTFQDLAASFNLTVICSRFSPPLFNSL</sequence>
<reference evidence="1 2" key="1">
    <citation type="submission" date="2019-02" db="EMBL/GenBank/DDBJ databases">
        <title>Opniocepnalus argus genome.</title>
        <authorList>
            <person name="Zhou C."/>
            <person name="Xiao S."/>
        </authorList>
    </citation>
    <scope>NUCLEOTIDE SEQUENCE [LARGE SCALE GENOMIC DNA]</scope>
    <source>
        <strain evidence="1">OARG1902GOOAL</strain>
        <tissue evidence="1">Muscle</tissue>
    </source>
</reference>